<organism evidence="2 3">
    <name type="scientific">Nephila pilipes</name>
    <name type="common">Giant wood spider</name>
    <name type="synonym">Nephila maculata</name>
    <dbReference type="NCBI Taxonomy" id="299642"/>
    <lineage>
        <taxon>Eukaryota</taxon>
        <taxon>Metazoa</taxon>
        <taxon>Ecdysozoa</taxon>
        <taxon>Arthropoda</taxon>
        <taxon>Chelicerata</taxon>
        <taxon>Arachnida</taxon>
        <taxon>Araneae</taxon>
        <taxon>Araneomorphae</taxon>
        <taxon>Entelegynae</taxon>
        <taxon>Araneoidea</taxon>
        <taxon>Nephilidae</taxon>
        <taxon>Nephila</taxon>
    </lineage>
</organism>
<dbReference type="Pfam" id="PF07727">
    <property type="entry name" value="RVT_2"/>
    <property type="match status" value="1"/>
</dbReference>
<reference evidence="2" key="1">
    <citation type="submission" date="2020-08" db="EMBL/GenBank/DDBJ databases">
        <title>Multicomponent nature underlies the extraordinary mechanical properties of spider dragline silk.</title>
        <authorList>
            <person name="Kono N."/>
            <person name="Nakamura H."/>
            <person name="Mori M."/>
            <person name="Yoshida Y."/>
            <person name="Ohtoshi R."/>
            <person name="Malay A.D."/>
            <person name="Moran D.A.P."/>
            <person name="Tomita M."/>
            <person name="Numata K."/>
            <person name="Arakawa K."/>
        </authorList>
    </citation>
    <scope>NUCLEOTIDE SEQUENCE</scope>
</reference>
<accession>A0A8X6QXU4</accession>
<evidence type="ECO:0000259" key="1">
    <source>
        <dbReference type="Pfam" id="PF07727"/>
    </source>
</evidence>
<dbReference type="InterPro" id="IPR013103">
    <property type="entry name" value="RVT_2"/>
</dbReference>
<dbReference type="OrthoDB" id="6434303at2759"/>
<dbReference type="EMBL" id="BMAW01087029">
    <property type="protein sequence ID" value="GFU49697.1"/>
    <property type="molecule type" value="Genomic_DNA"/>
</dbReference>
<gene>
    <name evidence="2" type="primary">GIP</name>
    <name evidence="2" type="ORF">NPIL_447011</name>
</gene>
<dbReference type="Proteomes" id="UP000887013">
    <property type="component" value="Unassembled WGS sequence"/>
</dbReference>
<protein>
    <submittedName>
        <fullName evidence="2">Copia protein</fullName>
    </submittedName>
</protein>
<comment type="caution">
    <text evidence="2">The sequence shown here is derived from an EMBL/GenBank/DDBJ whole genome shotgun (WGS) entry which is preliminary data.</text>
</comment>
<evidence type="ECO:0000313" key="2">
    <source>
        <dbReference type="EMBL" id="GFU49697.1"/>
    </source>
</evidence>
<feature type="domain" description="Reverse transcriptase Ty1/copia-type" evidence="1">
    <location>
        <begin position="4"/>
        <end position="83"/>
    </location>
</feature>
<dbReference type="AlphaFoldDB" id="A0A8X6QXU4"/>
<name>A0A8X6QXU4_NEPPI</name>
<dbReference type="PANTHER" id="PTHR11439">
    <property type="entry name" value="GAG-POL-RELATED RETROTRANSPOSON"/>
    <property type="match status" value="1"/>
</dbReference>
<keyword evidence="3" id="KW-1185">Reference proteome</keyword>
<evidence type="ECO:0000313" key="3">
    <source>
        <dbReference type="Proteomes" id="UP000887013"/>
    </source>
</evidence>
<sequence>MYLIVYVDDGIIATDEDQTVKLFLKKLESEFSVVIGKANYFFGMQIEYLESGKIFIHQEAYCRKILSRFDMINSNPVSTPIEKGVITIDDSASLSADVPYREAVGSLMSLAVVTRPDIAYAVEVLSQVLDKPQQIHWTMVKRIQRYLNGTKKCGIMYLGVTSVTLVTPRN</sequence>
<dbReference type="PANTHER" id="PTHR11439:SF483">
    <property type="entry name" value="PEPTIDE SYNTHASE GLIP-LIKE, PUTATIVE (AFU_ORTHOLOGUE AFUA_3G12920)-RELATED"/>
    <property type="match status" value="1"/>
</dbReference>
<proteinExistence type="predicted"/>